<dbReference type="AlphaFoldDB" id="A0A6C0DG11"/>
<keyword evidence="4" id="KW-0479">Metal-binding</keyword>
<organism evidence="12">
    <name type="scientific">viral metagenome</name>
    <dbReference type="NCBI Taxonomy" id="1070528"/>
    <lineage>
        <taxon>unclassified sequences</taxon>
        <taxon>metagenomes</taxon>
        <taxon>organismal metagenomes</taxon>
    </lineage>
</organism>
<keyword evidence="5" id="KW-0863">Zinc-finger</keyword>
<sequence length="221" mass="26516">MSSCRICFEESEEDSPLIVPCRCSGSIQYIHEGCLNRWIDTSYRRLIPAIAHQDEITLKNLRCELCHERYKIRYNRPFESAPIRRSSKMDQFKPVIHFIVNFAFFLLYSSLFLHRPPLYLLVSSVIYHVLYGVNTIEYICSTVKRPLIYLYYSIYGTRGVFVWVHFLLIATMICHDYKHKPEYYLFGIMVSQSIFGVYSMFHTDILYDMNIHRRRRFLPYR</sequence>
<evidence type="ECO:0000256" key="9">
    <source>
        <dbReference type="ARBA" id="ARBA00023136"/>
    </source>
</evidence>
<keyword evidence="7" id="KW-0862">Zinc</keyword>
<proteinExistence type="predicted"/>
<keyword evidence="8 10" id="KW-1133">Transmembrane helix</keyword>
<protein>
    <recommendedName>
        <fullName evidence="11">RING-CH-type domain-containing protein</fullName>
    </recommendedName>
</protein>
<dbReference type="GO" id="GO:0016020">
    <property type="term" value="C:membrane"/>
    <property type="evidence" value="ECO:0007669"/>
    <property type="project" value="UniProtKB-SubCell"/>
</dbReference>
<dbReference type="SUPFAM" id="SSF57850">
    <property type="entry name" value="RING/U-box"/>
    <property type="match status" value="1"/>
</dbReference>
<dbReference type="SMART" id="SM00744">
    <property type="entry name" value="RINGv"/>
    <property type="match status" value="1"/>
</dbReference>
<dbReference type="PANTHER" id="PTHR46065:SF3">
    <property type="entry name" value="FI20425P1"/>
    <property type="match status" value="1"/>
</dbReference>
<dbReference type="GO" id="GO:0016567">
    <property type="term" value="P:protein ubiquitination"/>
    <property type="evidence" value="ECO:0007669"/>
    <property type="project" value="TreeGrafter"/>
</dbReference>
<evidence type="ECO:0000256" key="8">
    <source>
        <dbReference type="ARBA" id="ARBA00022989"/>
    </source>
</evidence>
<evidence type="ECO:0000256" key="6">
    <source>
        <dbReference type="ARBA" id="ARBA00022786"/>
    </source>
</evidence>
<keyword evidence="3 10" id="KW-0812">Transmembrane</keyword>
<evidence type="ECO:0000256" key="5">
    <source>
        <dbReference type="ARBA" id="ARBA00022771"/>
    </source>
</evidence>
<keyword evidence="9 10" id="KW-0472">Membrane</keyword>
<evidence type="ECO:0000256" key="7">
    <source>
        <dbReference type="ARBA" id="ARBA00022833"/>
    </source>
</evidence>
<evidence type="ECO:0000256" key="3">
    <source>
        <dbReference type="ARBA" id="ARBA00022692"/>
    </source>
</evidence>
<comment type="subcellular location">
    <subcellularLocation>
        <location evidence="1">Membrane</location>
        <topology evidence="1">Multi-pass membrane protein</topology>
    </subcellularLocation>
</comment>
<evidence type="ECO:0000256" key="10">
    <source>
        <dbReference type="SAM" id="Phobius"/>
    </source>
</evidence>
<dbReference type="GO" id="GO:0004842">
    <property type="term" value="F:ubiquitin-protein transferase activity"/>
    <property type="evidence" value="ECO:0007669"/>
    <property type="project" value="TreeGrafter"/>
</dbReference>
<dbReference type="EMBL" id="MN739613">
    <property type="protein sequence ID" value="QHT15886.1"/>
    <property type="molecule type" value="Genomic_DNA"/>
</dbReference>
<name>A0A6C0DG11_9ZZZZ</name>
<feature type="transmembrane region" description="Helical" evidence="10">
    <location>
        <begin position="94"/>
        <end position="112"/>
    </location>
</feature>
<dbReference type="PROSITE" id="PS51292">
    <property type="entry name" value="ZF_RING_CH"/>
    <property type="match status" value="1"/>
</dbReference>
<accession>A0A6C0DG11</accession>
<keyword evidence="6" id="KW-0833">Ubl conjugation pathway</keyword>
<evidence type="ECO:0000256" key="4">
    <source>
        <dbReference type="ARBA" id="ARBA00022723"/>
    </source>
</evidence>
<evidence type="ECO:0000313" key="12">
    <source>
        <dbReference type="EMBL" id="QHT15886.1"/>
    </source>
</evidence>
<dbReference type="Pfam" id="PF12906">
    <property type="entry name" value="RINGv"/>
    <property type="match status" value="1"/>
</dbReference>
<feature type="transmembrane region" description="Helical" evidence="10">
    <location>
        <begin position="118"/>
        <end position="136"/>
    </location>
</feature>
<feature type="domain" description="RING-CH-type" evidence="11">
    <location>
        <begin position="1"/>
        <end position="73"/>
    </location>
</feature>
<dbReference type="InterPro" id="IPR011016">
    <property type="entry name" value="Znf_RING-CH"/>
</dbReference>
<evidence type="ECO:0000259" key="11">
    <source>
        <dbReference type="PROSITE" id="PS51292"/>
    </source>
</evidence>
<feature type="transmembrane region" description="Helical" evidence="10">
    <location>
        <begin position="148"/>
        <end position="171"/>
    </location>
</feature>
<dbReference type="CDD" id="cd16495">
    <property type="entry name" value="RING_CH-C4HC3_MARCH"/>
    <property type="match status" value="1"/>
</dbReference>
<dbReference type="PANTHER" id="PTHR46065">
    <property type="entry name" value="E3 UBIQUITIN-PROTEIN LIGASE MARCH 2/3 FAMILY MEMBER"/>
    <property type="match status" value="1"/>
</dbReference>
<feature type="transmembrane region" description="Helical" evidence="10">
    <location>
        <begin position="183"/>
        <end position="207"/>
    </location>
</feature>
<evidence type="ECO:0000256" key="1">
    <source>
        <dbReference type="ARBA" id="ARBA00004141"/>
    </source>
</evidence>
<keyword evidence="2" id="KW-0808">Transferase</keyword>
<dbReference type="GO" id="GO:0008270">
    <property type="term" value="F:zinc ion binding"/>
    <property type="evidence" value="ECO:0007669"/>
    <property type="project" value="UniProtKB-KW"/>
</dbReference>
<dbReference type="InterPro" id="IPR013083">
    <property type="entry name" value="Znf_RING/FYVE/PHD"/>
</dbReference>
<evidence type="ECO:0000256" key="2">
    <source>
        <dbReference type="ARBA" id="ARBA00022679"/>
    </source>
</evidence>
<dbReference type="Gene3D" id="3.30.40.10">
    <property type="entry name" value="Zinc/RING finger domain, C3HC4 (zinc finger)"/>
    <property type="match status" value="1"/>
</dbReference>
<reference evidence="12" key="1">
    <citation type="journal article" date="2020" name="Nature">
        <title>Giant virus diversity and host interactions through global metagenomics.</title>
        <authorList>
            <person name="Schulz F."/>
            <person name="Roux S."/>
            <person name="Paez-Espino D."/>
            <person name="Jungbluth S."/>
            <person name="Walsh D.A."/>
            <person name="Denef V.J."/>
            <person name="McMahon K.D."/>
            <person name="Konstantinidis K.T."/>
            <person name="Eloe-Fadrosh E.A."/>
            <person name="Kyrpides N.C."/>
            <person name="Woyke T."/>
        </authorList>
    </citation>
    <scope>NUCLEOTIDE SEQUENCE</scope>
    <source>
        <strain evidence="12">GVMAG-M-3300023174-176</strain>
    </source>
</reference>